<dbReference type="Proteomes" id="UP001217044">
    <property type="component" value="Chromosome"/>
</dbReference>
<dbReference type="EMBL" id="CP115165">
    <property type="protein sequence ID" value="WDA57872.1"/>
    <property type="molecule type" value="Genomic_DNA"/>
</dbReference>
<name>A0ABY7UYA1_9DEIO</name>
<evidence type="ECO:0000313" key="1">
    <source>
        <dbReference type="EMBL" id="WDA57872.1"/>
    </source>
</evidence>
<dbReference type="RefSeq" id="WP_273987797.1">
    <property type="nucleotide sequence ID" value="NZ_BAABQT010000023.1"/>
</dbReference>
<proteinExistence type="predicted"/>
<accession>A0ABY7UYA1</accession>
<evidence type="ECO:0000313" key="2">
    <source>
        <dbReference type="Proteomes" id="UP001217044"/>
    </source>
</evidence>
<reference evidence="1 2" key="1">
    <citation type="submission" date="2022-12" db="EMBL/GenBank/DDBJ databases">
        <title>Genome Sequence of Deinococcus aquaticus Type Strain PB314.</title>
        <authorList>
            <person name="Albert C."/>
            <person name="Hill J."/>
            <person name="Boren L."/>
            <person name="Scholz-Ng S."/>
            <person name="Fatema N."/>
            <person name="Grosso R."/>
            <person name="Soboslay E."/>
            <person name="Tuohy J."/>
        </authorList>
    </citation>
    <scope>NUCLEOTIDE SEQUENCE [LARGE SCALE GENOMIC DNA]</scope>
    <source>
        <strain evidence="1 2">PB-314</strain>
    </source>
</reference>
<keyword evidence="2" id="KW-1185">Reference proteome</keyword>
<gene>
    <name evidence="1" type="ORF">M8445_10975</name>
</gene>
<protein>
    <recommendedName>
        <fullName evidence="3">DUF4065 domain-containing protein</fullName>
    </recommendedName>
</protein>
<sequence length="253" mass="26853">MTEQRTPPSLFAAPHFQAQGEDLNVCRAAALYLAQRVPSPTFEHLSALLYLADLEHLSRCGALIFGGAYEALRDGPAPSAFLHLTRAGLDLSAAPDLEELSPAALEALSACADRHGQASAPHVTALTRGEVWKAHPAGQPITAAHLARALPNARAVLEHLADPHPSADEPSALRALWEALPSAETRAGCPLTLSAQLRPDGTITAEVIMPDAHYGFERAMTICAALRDAVRPFGVDLDIEVDSDAARPSFTQV</sequence>
<organism evidence="1 2">
    <name type="scientific">Deinococcus aquaticus</name>
    <dbReference type="NCBI Taxonomy" id="328692"/>
    <lineage>
        <taxon>Bacteria</taxon>
        <taxon>Thermotogati</taxon>
        <taxon>Deinococcota</taxon>
        <taxon>Deinococci</taxon>
        <taxon>Deinococcales</taxon>
        <taxon>Deinococcaceae</taxon>
        <taxon>Deinococcus</taxon>
    </lineage>
</organism>
<evidence type="ECO:0008006" key="3">
    <source>
        <dbReference type="Google" id="ProtNLM"/>
    </source>
</evidence>